<dbReference type="AlphaFoldDB" id="A0A8J3G373"/>
<keyword evidence="2" id="KW-0472">Membrane</keyword>
<organism evidence="4 5">
    <name type="scientific">Algimonas arctica</name>
    <dbReference type="NCBI Taxonomy" id="1479486"/>
    <lineage>
        <taxon>Bacteria</taxon>
        <taxon>Pseudomonadati</taxon>
        <taxon>Pseudomonadota</taxon>
        <taxon>Alphaproteobacteria</taxon>
        <taxon>Maricaulales</taxon>
        <taxon>Robiginitomaculaceae</taxon>
        <taxon>Algimonas</taxon>
    </lineage>
</organism>
<reference evidence="4" key="2">
    <citation type="submission" date="2020-09" db="EMBL/GenBank/DDBJ databases">
        <authorList>
            <person name="Sun Q."/>
            <person name="Kim S."/>
        </authorList>
    </citation>
    <scope>NUCLEOTIDE SEQUENCE</scope>
    <source>
        <strain evidence="4">KCTC 32513</strain>
    </source>
</reference>
<proteinExistence type="predicted"/>
<evidence type="ECO:0000313" key="4">
    <source>
        <dbReference type="EMBL" id="GHB00957.1"/>
    </source>
</evidence>
<reference evidence="4" key="1">
    <citation type="journal article" date="2014" name="Int. J. Syst. Evol. Microbiol.">
        <title>Complete genome sequence of Corynebacterium casei LMG S-19264T (=DSM 44701T), isolated from a smear-ripened cheese.</title>
        <authorList>
            <consortium name="US DOE Joint Genome Institute (JGI-PGF)"/>
            <person name="Walter F."/>
            <person name="Albersmeier A."/>
            <person name="Kalinowski J."/>
            <person name="Ruckert C."/>
        </authorList>
    </citation>
    <scope>NUCLEOTIDE SEQUENCE</scope>
    <source>
        <strain evidence="4">KCTC 32513</strain>
    </source>
</reference>
<feature type="transmembrane region" description="Helical" evidence="2">
    <location>
        <begin position="12"/>
        <end position="31"/>
    </location>
</feature>
<dbReference type="PANTHER" id="PTHR34978:SF3">
    <property type="entry name" value="SLR0241 PROTEIN"/>
    <property type="match status" value="1"/>
</dbReference>
<accession>A0A8J3G373</accession>
<protein>
    <recommendedName>
        <fullName evidence="3">Peptidase M56 domain-containing protein</fullName>
    </recommendedName>
</protein>
<keyword evidence="2" id="KW-0812">Transmembrane</keyword>
<feature type="domain" description="Peptidase M56" evidence="3">
    <location>
        <begin position="21"/>
        <end position="261"/>
    </location>
</feature>
<feature type="region of interest" description="Disordered" evidence="1">
    <location>
        <begin position="685"/>
        <end position="709"/>
    </location>
</feature>
<sequence>MTLNITALWDALGWAILHSLWQGAVIGFLVWAVRTLATDRHAWLRYLAGMAGLVSTFVAFLATFMILTFNRAQSWVPVEFSSGPDAEAAKELTLSISVLPMPLGQAALSEALVPWLGMGWAVGFAFLSLQAYRAYATTRWLATRGLHAPDADWTTRFTALIKRSRTHERVRLFVSDHVSGPMTLGALRPIVLVPVGFLTALPPAQIEAILLHELAHIRRHDFLFGLIQTAIRTVLYFNPAVIMISRQIDEDREEACDDIAVTVSGSPSDLVRGLAALRLGSNAPAMAMAADGGPLLTRLNRLMGRPASRSTSSRLTAAAVSALLLGTAACSTVSMAHPHPPAIPVAPEASIPDTIVRAKPEGQSRIYAANATSLPPLPVMPVMPAVPATPELPAVPMPVFGDYDSKDAFEAAMESWGEQMEVWGEEVERRFEGDWEDKMEAWGEEMEVWGEQFGEQAAHFDISELAELSQLADLSELAKLGDLSELKPGIYIDGDAVDAKGDVIKARVLLQVEARLRAQDEQERAMDRAERAQGEAERAEDRAERARDRAEQQADRAQERAERLAERQAERAHEMATQHETRSSSHSKHTVTVNSDEPGNTVIINGRKLDVDSFRTKVMNALIEDGFIRAGDRSVTLALCGDSLEVDGKTGSKAQAKRYAKMLKSAGLDLDNSIVLKLKPDLMSLSMSGPGDEKDREISVGTYEHTPNK</sequence>
<comment type="caution">
    <text evidence="4">The sequence shown here is derived from an EMBL/GenBank/DDBJ whole genome shotgun (WGS) entry which is preliminary data.</text>
</comment>
<feature type="transmembrane region" description="Helical" evidence="2">
    <location>
        <begin position="112"/>
        <end position="132"/>
    </location>
</feature>
<feature type="compositionally biased region" description="Basic and acidic residues" evidence="1">
    <location>
        <begin position="520"/>
        <end position="583"/>
    </location>
</feature>
<dbReference type="InterPro" id="IPR008756">
    <property type="entry name" value="Peptidase_M56"/>
</dbReference>
<gene>
    <name evidence="4" type="ORF">GCM10009069_24860</name>
</gene>
<dbReference type="InterPro" id="IPR052173">
    <property type="entry name" value="Beta-lactam_resp_regulator"/>
</dbReference>
<feature type="transmembrane region" description="Helical" evidence="2">
    <location>
        <begin position="43"/>
        <end position="67"/>
    </location>
</feature>
<dbReference type="PANTHER" id="PTHR34978">
    <property type="entry name" value="POSSIBLE SENSOR-TRANSDUCER PROTEIN BLAR"/>
    <property type="match status" value="1"/>
</dbReference>
<evidence type="ECO:0000313" key="5">
    <source>
        <dbReference type="Proteomes" id="UP000634004"/>
    </source>
</evidence>
<feature type="region of interest" description="Disordered" evidence="1">
    <location>
        <begin position="520"/>
        <end position="599"/>
    </location>
</feature>
<evidence type="ECO:0000259" key="3">
    <source>
        <dbReference type="Pfam" id="PF05569"/>
    </source>
</evidence>
<dbReference type="Pfam" id="PF05569">
    <property type="entry name" value="Peptidase_M56"/>
    <property type="match status" value="1"/>
</dbReference>
<evidence type="ECO:0000256" key="2">
    <source>
        <dbReference type="SAM" id="Phobius"/>
    </source>
</evidence>
<dbReference type="RefSeq" id="WP_189498919.1">
    <property type="nucleotide sequence ID" value="NZ_BMZH01000011.1"/>
</dbReference>
<keyword evidence="2" id="KW-1133">Transmembrane helix</keyword>
<dbReference type="Proteomes" id="UP000634004">
    <property type="component" value="Unassembled WGS sequence"/>
</dbReference>
<dbReference type="EMBL" id="BMZH01000011">
    <property type="protein sequence ID" value="GHB00957.1"/>
    <property type="molecule type" value="Genomic_DNA"/>
</dbReference>
<dbReference type="Gene3D" id="3.30.2010.10">
    <property type="entry name" value="Metalloproteases ('zincins'), catalytic domain"/>
    <property type="match status" value="1"/>
</dbReference>
<keyword evidence="5" id="KW-1185">Reference proteome</keyword>
<evidence type="ECO:0000256" key="1">
    <source>
        <dbReference type="SAM" id="MobiDB-lite"/>
    </source>
</evidence>
<name>A0A8J3G373_9PROT</name>
<dbReference type="CDD" id="cd07341">
    <property type="entry name" value="M56_BlaR1_MecR1_like"/>
    <property type="match status" value="1"/>
</dbReference>